<dbReference type="SUPFAM" id="SSF46785">
    <property type="entry name" value="Winged helix' DNA-binding domain"/>
    <property type="match status" value="1"/>
</dbReference>
<dbReference type="PANTHER" id="PTHR33164:SF43">
    <property type="entry name" value="HTH-TYPE TRANSCRIPTIONAL REPRESSOR YETL"/>
    <property type="match status" value="1"/>
</dbReference>
<dbReference type="SMART" id="SM00347">
    <property type="entry name" value="HTH_MARR"/>
    <property type="match status" value="1"/>
</dbReference>
<feature type="domain" description="HTH marR-type" evidence="1">
    <location>
        <begin position="7"/>
        <end position="139"/>
    </location>
</feature>
<evidence type="ECO:0000313" key="2">
    <source>
        <dbReference type="EMBL" id="MFD2480210.1"/>
    </source>
</evidence>
<name>A0ABW5HUJ5_9PSEU</name>
<dbReference type="InterPro" id="IPR036390">
    <property type="entry name" value="WH_DNA-bd_sf"/>
</dbReference>
<dbReference type="Pfam" id="PF12802">
    <property type="entry name" value="MarR_2"/>
    <property type="match status" value="1"/>
</dbReference>
<accession>A0ABW5HUJ5</accession>
<dbReference type="InterPro" id="IPR036388">
    <property type="entry name" value="WH-like_DNA-bd_sf"/>
</dbReference>
<dbReference type="InterPro" id="IPR000835">
    <property type="entry name" value="HTH_MarR-typ"/>
</dbReference>
<sequence>MEADSAVLDFVEVLYRVNRLLVDDARQHIAGIAELDVSEFMVLRAASRGAVSPAELTRQLSTHPSATSRTITRLVRAGLLQRISTTADARRLTVSLTDEGRRIVGLIARRIRPELQRRFDAIGPDRVTELLDTLHAFLRDGAPDSSEQ</sequence>
<comment type="caution">
    <text evidence="2">The sequence shown here is derived from an EMBL/GenBank/DDBJ whole genome shotgun (WGS) entry which is preliminary data.</text>
</comment>
<gene>
    <name evidence="2" type="ORF">ACFSUT_08000</name>
</gene>
<keyword evidence="3" id="KW-1185">Reference proteome</keyword>
<protein>
    <submittedName>
        <fullName evidence="2">MarR family winged helix-turn-helix transcriptional regulator</fullName>
    </submittedName>
</protein>
<evidence type="ECO:0000259" key="1">
    <source>
        <dbReference type="PROSITE" id="PS50995"/>
    </source>
</evidence>
<reference evidence="3" key="1">
    <citation type="journal article" date="2019" name="Int. J. Syst. Evol. Microbiol.">
        <title>The Global Catalogue of Microorganisms (GCM) 10K type strain sequencing project: providing services to taxonomists for standard genome sequencing and annotation.</title>
        <authorList>
            <consortium name="The Broad Institute Genomics Platform"/>
            <consortium name="The Broad Institute Genome Sequencing Center for Infectious Disease"/>
            <person name="Wu L."/>
            <person name="Ma J."/>
        </authorList>
    </citation>
    <scope>NUCLEOTIDE SEQUENCE [LARGE SCALE GENOMIC DNA]</scope>
    <source>
        <strain evidence="3">CGMCC 4.7638</strain>
    </source>
</reference>
<proteinExistence type="predicted"/>
<dbReference type="EMBL" id="JBHUKQ010000007">
    <property type="protein sequence ID" value="MFD2480210.1"/>
    <property type="molecule type" value="Genomic_DNA"/>
</dbReference>
<dbReference type="PRINTS" id="PR00598">
    <property type="entry name" value="HTHMARR"/>
</dbReference>
<organism evidence="2 3">
    <name type="scientific">Amycolatopsis albidoflavus</name>
    <dbReference type="NCBI Taxonomy" id="102226"/>
    <lineage>
        <taxon>Bacteria</taxon>
        <taxon>Bacillati</taxon>
        <taxon>Actinomycetota</taxon>
        <taxon>Actinomycetes</taxon>
        <taxon>Pseudonocardiales</taxon>
        <taxon>Pseudonocardiaceae</taxon>
        <taxon>Amycolatopsis</taxon>
    </lineage>
</organism>
<dbReference type="PROSITE" id="PS50995">
    <property type="entry name" value="HTH_MARR_2"/>
    <property type="match status" value="1"/>
</dbReference>
<dbReference type="InterPro" id="IPR039422">
    <property type="entry name" value="MarR/SlyA-like"/>
</dbReference>
<dbReference type="Proteomes" id="UP001597542">
    <property type="component" value="Unassembled WGS sequence"/>
</dbReference>
<dbReference type="RefSeq" id="WP_344282581.1">
    <property type="nucleotide sequence ID" value="NZ_BAAAHV010000021.1"/>
</dbReference>
<evidence type="ECO:0000313" key="3">
    <source>
        <dbReference type="Proteomes" id="UP001597542"/>
    </source>
</evidence>
<dbReference type="PANTHER" id="PTHR33164">
    <property type="entry name" value="TRANSCRIPTIONAL REGULATOR, MARR FAMILY"/>
    <property type="match status" value="1"/>
</dbReference>
<dbReference type="Gene3D" id="1.10.10.10">
    <property type="entry name" value="Winged helix-like DNA-binding domain superfamily/Winged helix DNA-binding domain"/>
    <property type="match status" value="1"/>
</dbReference>